<reference evidence="6" key="1">
    <citation type="submission" date="2019-02" db="EMBL/GenBank/DDBJ databases">
        <authorList>
            <consortium name="Pathogen Informatics"/>
        </authorList>
    </citation>
    <scope>NUCLEOTIDE SEQUENCE</scope>
    <source>
        <strain evidence="6">3012STDY6733949</strain>
    </source>
</reference>
<evidence type="ECO:0000256" key="4">
    <source>
        <dbReference type="PROSITE-ProRule" id="PRU00335"/>
    </source>
</evidence>
<sequence>MPRASRAQAESHRQQVVAAASAQVRAQGAERLTVADVMAAAGLTHGGFYRHFRNKDDLVAQACAAACAEKVAEMREMLATTTDPATARRDYLRHYLSARHRDHPDHGCGIAALVTDVVRAPHDSPLRRTYLDGLRNMIDGLAEFGDRPDDPDDRERDVLAELALMVGALVLARATADDDLSDRFLTAARDRLGGE</sequence>
<accession>A0A449HCC4</accession>
<dbReference type="RefSeq" id="WP_137354688.1">
    <property type="nucleotide sequence ID" value="NZ_CAACYE020000001.1"/>
</dbReference>
<dbReference type="EMBL" id="CAACYE010000005">
    <property type="protein sequence ID" value="VFA83243.1"/>
    <property type="molecule type" value="Genomic_DNA"/>
</dbReference>
<feature type="domain" description="HTH tetR-type" evidence="5">
    <location>
        <begin position="10"/>
        <end position="70"/>
    </location>
</feature>
<dbReference type="InterPro" id="IPR009057">
    <property type="entry name" value="Homeodomain-like_sf"/>
</dbReference>
<dbReference type="Pfam" id="PF00440">
    <property type="entry name" value="TetR_N"/>
    <property type="match status" value="1"/>
</dbReference>
<dbReference type="SUPFAM" id="SSF46689">
    <property type="entry name" value="Homeodomain-like"/>
    <property type="match status" value="1"/>
</dbReference>
<evidence type="ECO:0000313" key="6">
    <source>
        <dbReference type="EMBL" id="VFA83243.1"/>
    </source>
</evidence>
<dbReference type="Gene3D" id="1.10.10.60">
    <property type="entry name" value="Homeodomain-like"/>
    <property type="match status" value="1"/>
</dbReference>
<dbReference type="Gene3D" id="1.10.357.10">
    <property type="entry name" value="Tetracycline Repressor, domain 2"/>
    <property type="match status" value="1"/>
</dbReference>
<dbReference type="InterPro" id="IPR001647">
    <property type="entry name" value="HTH_TetR"/>
</dbReference>
<evidence type="ECO:0000256" key="3">
    <source>
        <dbReference type="ARBA" id="ARBA00023163"/>
    </source>
</evidence>
<evidence type="ECO:0000259" key="5">
    <source>
        <dbReference type="PROSITE" id="PS50977"/>
    </source>
</evidence>
<dbReference type="PRINTS" id="PR00455">
    <property type="entry name" value="HTHTETR"/>
</dbReference>
<gene>
    <name evidence="6" type="primary">ttgR_2</name>
    <name evidence="6" type="ORF">NCTC1935_01065</name>
</gene>
<organism evidence="6">
    <name type="scientific">Nocardia farcinica</name>
    <dbReference type="NCBI Taxonomy" id="37329"/>
    <lineage>
        <taxon>Bacteria</taxon>
        <taxon>Bacillati</taxon>
        <taxon>Actinomycetota</taxon>
        <taxon>Actinomycetes</taxon>
        <taxon>Mycobacteriales</taxon>
        <taxon>Nocardiaceae</taxon>
        <taxon>Nocardia</taxon>
    </lineage>
</organism>
<dbReference type="InterPro" id="IPR036271">
    <property type="entry name" value="Tet_transcr_reg_TetR-rel_C_sf"/>
</dbReference>
<dbReference type="SUPFAM" id="SSF48498">
    <property type="entry name" value="Tetracyclin repressor-like, C-terminal domain"/>
    <property type="match status" value="1"/>
</dbReference>
<name>A0A449HCC4_NOCFR</name>
<keyword evidence="3" id="KW-0804">Transcription</keyword>
<dbReference type="PROSITE" id="PS50977">
    <property type="entry name" value="HTH_TETR_2"/>
    <property type="match status" value="1"/>
</dbReference>
<feature type="DNA-binding region" description="H-T-H motif" evidence="4">
    <location>
        <begin position="33"/>
        <end position="52"/>
    </location>
</feature>
<dbReference type="GO" id="GO:0003677">
    <property type="term" value="F:DNA binding"/>
    <property type="evidence" value="ECO:0007669"/>
    <property type="project" value="UniProtKB-UniRule"/>
</dbReference>
<keyword evidence="1" id="KW-0805">Transcription regulation</keyword>
<evidence type="ECO:0000256" key="1">
    <source>
        <dbReference type="ARBA" id="ARBA00023015"/>
    </source>
</evidence>
<protein>
    <submittedName>
        <fullName evidence="6">Toluene efflux pump ttgABC operon repressor</fullName>
    </submittedName>
</protein>
<dbReference type="PANTHER" id="PTHR47506">
    <property type="entry name" value="TRANSCRIPTIONAL REGULATORY PROTEIN"/>
    <property type="match status" value="1"/>
</dbReference>
<evidence type="ECO:0000256" key="2">
    <source>
        <dbReference type="ARBA" id="ARBA00023125"/>
    </source>
</evidence>
<keyword evidence="2 4" id="KW-0238">DNA-binding</keyword>
<proteinExistence type="predicted"/>
<dbReference type="AlphaFoldDB" id="A0A449HCC4"/>
<dbReference type="PANTHER" id="PTHR47506:SF7">
    <property type="entry name" value="TRANSCRIPTIONAL REGULATORY PROTEIN"/>
    <property type="match status" value="1"/>
</dbReference>